<accession>A0A0F8YL67</accession>
<dbReference type="AlphaFoldDB" id="A0A0F8YL67"/>
<proteinExistence type="predicted"/>
<dbReference type="Gene3D" id="2.60.40.10">
    <property type="entry name" value="Immunoglobulins"/>
    <property type="match status" value="1"/>
</dbReference>
<dbReference type="InterPro" id="IPR036116">
    <property type="entry name" value="FN3_sf"/>
</dbReference>
<name>A0A0F8YL67_9ZZZZ</name>
<gene>
    <name evidence="2" type="ORF">LCGC14_2806390</name>
</gene>
<dbReference type="CDD" id="cd00063">
    <property type="entry name" value="FN3"/>
    <property type="match status" value="1"/>
</dbReference>
<dbReference type="SUPFAM" id="SSF49265">
    <property type="entry name" value="Fibronectin type III"/>
    <property type="match status" value="1"/>
</dbReference>
<dbReference type="InterPro" id="IPR013783">
    <property type="entry name" value="Ig-like_fold"/>
</dbReference>
<dbReference type="PROSITE" id="PS50853">
    <property type="entry name" value="FN3"/>
    <property type="match status" value="1"/>
</dbReference>
<reference evidence="2" key="1">
    <citation type="journal article" date="2015" name="Nature">
        <title>Complex archaea that bridge the gap between prokaryotes and eukaryotes.</title>
        <authorList>
            <person name="Spang A."/>
            <person name="Saw J.H."/>
            <person name="Jorgensen S.L."/>
            <person name="Zaremba-Niedzwiedzka K."/>
            <person name="Martijn J."/>
            <person name="Lind A.E."/>
            <person name="van Eijk R."/>
            <person name="Schleper C."/>
            <person name="Guy L."/>
            <person name="Ettema T.J."/>
        </authorList>
    </citation>
    <scope>NUCLEOTIDE SEQUENCE</scope>
</reference>
<feature type="domain" description="Fibronectin type-III" evidence="1">
    <location>
        <begin position="2"/>
        <end position="101"/>
    </location>
</feature>
<dbReference type="EMBL" id="LAZR01052806">
    <property type="protein sequence ID" value="KKK82137.1"/>
    <property type="molecule type" value="Genomic_DNA"/>
</dbReference>
<dbReference type="Pfam" id="PF00041">
    <property type="entry name" value="fn3"/>
    <property type="match status" value="1"/>
</dbReference>
<dbReference type="InterPro" id="IPR003961">
    <property type="entry name" value="FN3_dom"/>
</dbReference>
<organism evidence="2">
    <name type="scientific">marine sediment metagenome</name>
    <dbReference type="NCBI Taxonomy" id="412755"/>
    <lineage>
        <taxon>unclassified sequences</taxon>
        <taxon>metagenomes</taxon>
        <taxon>ecological metagenomes</taxon>
    </lineage>
</organism>
<sequence length="273" mass="29035">TVPTNLSVDTVTSSLVDLSWTASTDSGGSGLAGYKIERAPDSGGSPGTFAQIDTSGTNSYTDATASASTKYWYRVRAYDNAGNNSNYNDYTTSSPIYAGSGDGFVRSMDASWSTARNASSGDDYNVTTTYNTGHSFFSAGVYQVRRALWPFDTSGIPDGATVDDATFYLRTTDDGGNGDVQHIVSTSLTVIDNINDYAVANWGSTSAGSFPATNTWDTYVSSAVNLATIPMNKTGTTYIGTRSHHDVDDSAPTGLIITNFTLMNKLVHRKTHI</sequence>
<comment type="caution">
    <text evidence="2">The sequence shown here is derived from an EMBL/GenBank/DDBJ whole genome shotgun (WGS) entry which is preliminary data.</text>
</comment>
<evidence type="ECO:0000313" key="2">
    <source>
        <dbReference type="EMBL" id="KKK82137.1"/>
    </source>
</evidence>
<evidence type="ECO:0000259" key="1">
    <source>
        <dbReference type="PROSITE" id="PS50853"/>
    </source>
</evidence>
<protein>
    <recommendedName>
        <fullName evidence="1">Fibronectin type-III domain-containing protein</fullName>
    </recommendedName>
</protein>
<feature type="non-terminal residue" evidence="2">
    <location>
        <position position="1"/>
    </location>
</feature>